<dbReference type="Pfam" id="PF02899">
    <property type="entry name" value="Phage_int_SAM_1"/>
    <property type="match status" value="1"/>
</dbReference>
<dbReference type="InterPro" id="IPR010998">
    <property type="entry name" value="Integrase_recombinase_N"/>
</dbReference>
<dbReference type="SUPFAM" id="SSF56349">
    <property type="entry name" value="DNA breaking-rejoining enzymes"/>
    <property type="match status" value="1"/>
</dbReference>
<name>A0A518HFJ7_9BACT</name>
<dbReference type="GO" id="GO:0003677">
    <property type="term" value="F:DNA binding"/>
    <property type="evidence" value="ECO:0007669"/>
    <property type="project" value="UniProtKB-UniRule"/>
</dbReference>
<keyword evidence="9" id="KW-1185">Reference proteome</keyword>
<dbReference type="PANTHER" id="PTHR30349">
    <property type="entry name" value="PHAGE INTEGRASE-RELATED"/>
    <property type="match status" value="1"/>
</dbReference>
<feature type="domain" description="Core-binding (CB)" evidence="7">
    <location>
        <begin position="32"/>
        <end position="116"/>
    </location>
</feature>
<dbReference type="KEGG" id="tpla:ElP_75370"/>
<keyword evidence="8" id="KW-0614">Plasmid</keyword>
<evidence type="ECO:0000259" key="7">
    <source>
        <dbReference type="PROSITE" id="PS51900"/>
    </source>
</evidence>
<sequence length="511" mass="55844">MVIGEDGRPELPPVLLGRATPTVAAQVQGFYNADAEIFERWVTRRSSRHTQRAYRQDVMAFCELMGIDWPGDATRLLAVAVADVLAFRDLIVPEDLAPKTINRRIASLSSLYKYLQGAASELRLPITVPNPAHAQFIARSSTDPREERRALSATRARQLIGLPVGDSVLDYRDRAILKFFLYSGARIGTGCRLKVSDFHQDGDEATIALHEKGDRRRKIGLHFAAAQAIAEYIDRAKQTKGPLFRARRHWRLEELSNMPISPVTMYTLLQGYLSRLPGAMREEESVDEEGTATKVKRCIYTAPLHPGDDGHPAPGRGDRHHQGQGAARAPARDHHADLRQATTECKGGGLARRPDLTPLPGPIGGVPALAICTTRSYTLRGPGGLGSMNEFDPARWPTFLELPGFTRAWSALELGDADLTALQSLILRGPGRYPVVAGTGGLRKIRFARPGAGRGKSGSYRVCYAGFLGHGVVVLAMVYGKGERADLTAAQRKAIASALRAIDEQLKGEVR</sequence>
<protein>
    <submittedName>
        <fullName evidence="8">Toxin HigB-2</fullName>
    </submittedName>
</protein>
<dbReference type="Pfam" id="PF00589">
    <property type="entry name" value="Phage_integrase"/>
    <property type="match status" value="1"/>
</dbReference>
<dbReference type="GO" id="GO:0006310">
    <property type="term" value="P:DNA recombination"/>
    <property type="evidence" value="ECO:0007669"/>
    <property type="project" value="UniProtKB-KW"/>
</dbReference>
<reference evidence="8 9" key="1">
    <citation type="submission" date="2019-02" db="EMBL/GenBank/DDBJ databases">
        <title>Deep-cultivation of Planctomycetes and their phenomic and genomic characterization uncovers novel biology.</title>
        <authorList>
            <person name="Wiegand S."/>
            <person name="Jogler M."/>
            <person name="Boedeker C."/>
            <person name="Pinto D."/>
            <person name="Vollmers J."/>
            <person name="Rivas-Marin E."/>
            <person name="Kohn T."/>
            <person name="Peeters S.H."/>
            <person name="Heuer A."/>
            <person name="Rast P."/>
            <person name="Oberbeckmann S."/>
            <person name="Bunk B."/>
            <person name="Jeske O."/>
            <person name="Meyerdierks A."/>
            <person name="Storesund J.E."/>
            <person name="Kallscheuer N."/>
            <person name="Luecker S."/>
            <person name="Lage O.M."/>
            <person name="Pohl T."/>
            <person name="Merkel B.J."/>
            <person name="Hornburger P."/>
            <person name="Mueller R.-W."/>
            <person name="Bruemmer F."/>
            <person name="Labrenz M."/>
            <person name="Spormann A.M."/>
            <person name="Op den Camp H."/>
            <person name="Overmann J."/>
            <person name="Amann R."/>
            <person name="Jetten M.S.M."/>
            <person name="Mascher T."/>
            <person name="Medema M.H."/>
            <person name="Devos D.P."/>
            <person name="Kaster A.-K."/>
            <person name="Ovreas L."/>
            <person name="Rohde M."/>
            <person name="Galperin M.Y."/>
            <person name="Jogler C."/>
        </authorList>
    </citation>
    <scope>NUCLEOTIDE SEQUENCE [LARGE SCALE GENOMIC DNA]</scope>
    <source>
        <strain evidence="8 9">ElP</strain>
        <plasmid evidence="9">pelp_3</plasmid>
    </source>
</reference>
<keyword evidence="3 5" id="KW-0238">DNA-binding</keyword>
<gene>
    <name evidence="8" type="primary">higB-2</name>
    <name evidence="8" type="ORF">ElP_75370</name>
</gene>
<dbReference type="AlphaFoldDB" id="A0A518HFJ7"/>
<dbReference type="InterPro" id="IPR002104">
    <property type="entry name" value="Integrase_catalytic"/>
</dbReference>
<dbReference type="Proteomes" id="UP000317835">
    <property type="component" value="Plasmid pElP_3"/>
</dbReference>
<organism evidence="8 9">
    <name type="scientific">Tautonia plasticadhaerens</name>
    <dbReference type="NCBI Taxonomy" id="2527974"/>
    <lineage>
        <taxon>Bacteria</taxon>
        <taxon>Pseudomonadati</taxon>
        <taxon>Planctomycetota</taxon>
        <taxon>Planctomycetia</taxon>
        <taxon>Isosphaerales</taxon>
        <taxon>Isosphaeraceae</taxon>
        <taxon>Tautonia</taxon>
    </lineage>
</organism>
<evidence type="ECO:0000256" key="6">
    <source>
        <dbReference type="SAM" id="MobiDB-lite"/>
    </source>
</evidence>
<dbReference type="Gene3D" id="1.10.150.130">
    <property type="match status" value="1"/>
</dbReference>
<dbReference type="InterPro" id="IPR044068">
    <property type="entry name" value="CB"/>
</dbReference>
<dbReference type="InterPro" id="IPR004107">
    <property type="entry name" value="Integrase_SAM-like_N"/>
</dbReference>
<dbReference type="EMBL" id="CP036429">
    <property type="protein sequence ID" value="QDV39566.1"/>
    <property type="molecule type" value="Genomic_DNA"/>
</dbReference>
<dbReference type="InterPro" id="IPR050090">
    <property type="entry name" value="Tyrosine_recombinase_XerCD"/>
</dbReference>
<dbReference type="InterPro" id="IPR013762">
    <property type="entry name" value="Integrase-like_cat_sf"/>
</dbReference>
<evidence type="ECO:0000313" key="8">
    <source>
        <dbReference type="EMBL" id="QDV39566.1"/>
    </source>
</evidence>
<geneLocation type="plasmid" evidence="9">
    <name>pelp_3</name>
</geneLocation>
<dbReference type="Gene3D" id="1.10.443.10">
    <property type="entry name" value="Intergrase catalytic core"/>
    <property type="match status" value="1"/>
</dbReference>
<accession>A0A518HFJ7</accession>
<dbReference type="CDD" id="cd00397">
    <property type="entry name" value="DNA_BRE_C"/>
    <property type="match status" value="1"/>
</dbReference>
<keyword evidence="2" id="KW-0229">DNA integration</keyword>
<dbReference type="OrthoDB" id="7830133at2"/>
<dbReference type="InterPro" id="IPR011010">
    <property type="entry name" value="DNA_brk_join_enz"/>
</dbReference>
<dbReference type="GO" id="GO:0015074">
    <property type="term" value="P:DNA integration"/>
    <property type="evidence" value="ECO:0007669"/>
    <property type="project" value="UniProtKB-KW"/>
</dbReference>
<keyword evidence="4" id="KW-0233">DNA recombination</keyword>
<evidence type="ECO:0000256" key="4">
    <source>
        <dbReference type="ARBA" id="ARBA00023172"/>
    </source>
</evidence>
<evidence type="ECO:0000313" key="9">
    <source>
        <dbReference type="Proteomes" id="UP000317835"/>
    </source>
</evidence>
<feature type="region of interest" description="Disordered" evidence="6">
    <location>
        <begin position="304"/>
        <end position="336"/>
    </location>
</feature>
<proteinExistence type="inferred from homology"/>
<feature type="compositionally biased region" description="Basic and acidic residues" evidence="6">
    <location>
        <begin position="306"/>
        <end position="321"/>
    </location>
</feature>
<dbReference type="PANTHER" id="PTHR30349:SF41">
    <property type="entry name" value="INTEGRASE_RECOMBINASE PROTEIN MJ0367-RELATED"/>
    <property type="match status" value="1"/>
</dbReference>
<evidence type="ECO:0000256" key="5">
    <source>
        <dbReference type="PROSITE-ProRule" id="PRU01248"/>
    </source>
</evidence>
<comment type="similarity">
    <text evidence="1">Belongs to the 'phage' integrase family.</text>
</comment>
<evidence type="ECO:0000256" key="1">
    <source>
        <dbReference type="ARBA" id="ARBA00008857"/>
    </source>
</evidence>
<evidence type="ECO:0000256" key="3">
    <source>
        <dbReference type="ARBA" id="ARBA00023125"/>
    </source>
</evidence>
<dbReference type="PROSITE" id="PS51900">
    <property type="entry name" value="CB"/>
    <property type="match status" value="1"/>
</dbReference>
<evidence type="ECO:0000256" key="2">
    <source>
        <dbReference type="ARBA" id="ARBA00022908"/>
    </source>
</evidence>